<feature type="domain" description="Hydrazine synthase alpha subunit middle" evidence="1">
    <location>
        <begin position="611"/>
        <end position="708"/>
    </location>
</feature>
<organism evidence="2 3">
    <name type="scientific">Nitrosomonas marina</name>
    <dbReference type="NCBI Taxonomy" id="917"/>
    <lineage>
        <taxon>Bacteria</taxon>
        <taxon>Pseudomonadati</taxon>
        <taxon>Pseudomonadota</taxon>
        <taxon>Betaproteobacteria</taxon>
        <taxon>Nitrosomonadales</taxon>
        <taxon>Nitrosomonadaceae</taxon>
        <taxon>Nitrosomonas</taxon>
    </lineage>
</organism>
<protein>
    <recommendedName>
        <fullName evidence="1">Hydrazine synthase alpha subunit middle domain-containing protein</fullName>
    </recommendedName>
</protein>
<dbReference type="SUPFAM" id="SSF82171">
    <property type="entry name" value="DPP6 N-terminal domain-like"/>
    <property type="match status" value="1"/>
</dbReference>
<dbReference type="EMBL" id="FOIA01000007">
    <property type="protein sequence ID" value="SES94385.1"/>
    <property type="molecule type" value="Genomic_DNA"/>
</dbReference>
<accession>A0A1I0AJI8</accession>
<keyword evidence="3" id="KW-1185">Reference proteome</keyword>
<reference evidence="3" key="1">
    <citation type="submission" date="2016-10" db="EMBL/GenBank/DDBJ databases">
        <authorList>
            <person name="Varghese N."/>
            <person name="Submissions S."/>
        </authorList>
    </citation>
    <scope>NUCLEOTIDE SEQUENCE [LARGE SCALE GENOMIC DNA]</scope>
    <source>
        <strain evidence="3">Nm71</strain>
    </source>
</reference>
<proteinExistence type="predicted"/>
<dbReference type="InterPro" id="IPR040698">
    <property type="entry name" value="HZS_alpha_mid"/>
</dbReference>
<sequence length="1011" mass="109991">MKSGYKKSATDINHLWSSMTVIKFALLIALLNLSALTDAIAGEAIVYSRCERTTTEMDVTADVILNGKRQTVTRRMSGLDIYDVLPDITNFLGDFSAPCDLIYRNPDGAETIIYDCSSSSTPTDSCAALDPAVSFDAEIIVFSVFRGSLRFYQEHLHSQAVHPDAEPEDLGYYDFPNKLLTTTGAHLHAYHIPSGQLRFIPFTPGVYDSGPTFISNQRIAFTSTRDDHTTTVVWGTTESRKGTRIWTMDVNSKNPDLSSHHSLSQEQHPFMLKNGRLAYSSWQIFGGLPFRYSNNGAGTHTTIDNLFHIYVQDPDGAENFPIYGQHSGDHAKSYFGADHKAAHFITQTSDERIWFADYYRSNNKGLGLLIGVMQEPEGQEGIGPQDASNDADVFVPRDIINFASWAHSDDMPSFPMNGPTVTHPNYADPLPFAGKLGHPAALPNNGLMVAWGKGACSTVAHHEIFSALGRIAPPFTSGSGGGVAMNLITSLEMDTPGCDVGLYRATQIPSQHPDDLEMIVDSKDWHEIMGRAVVPYADIHGVDHPDIIERADVRTSHPSLETGTPFGLLGAASITDRETHPKNGIHFFGEHQFNLQGTDTIDYTDDDLCGVRILGIMPNRNRNVVNEIANIAGERVSILGEFPVLNRHADGSRAIDASGHPDTSFLVRMPANMPYLMQGIDCDGRTLNTDQTWQSLRPGEQKTCNGCHVHSRPGRTQFETTFAASPEYTIPRLGEGNVPFLIGKSGDTVQTLSVPGYGVQIEFTQHIKPIFDQHCVACHSGSSPAGGLALNNTGGANNKPNTTWWCLVADKDQSCVAPENQIATGAGFTGMSFRRPQLTRYLRAFNSRGSLLYWKAANQRTDNRTDAQFSDDIDFGAKHPTSISAIELATLSRWIDIGAPGGGATELYDTQKPTLHLASTDSGSVSQLRVGTVDLGSGIDPNSLVVCVLGAGGSCNNLAGTAEKHGVTIVNLGAALSDPDTEIYARVQDMAGNTTEVYRTVDWFLNDAPTL</sequence>
<dbReference type="RefSeq" id="WP_090657221.1">
    <property type="nucleotide sequence ID" value="NZ_FOIA01000007.1"/>
</dbReference>
<evidence type="ECO:0000313" key="2">
    <source>
        <dbReference type="EMBL" id="SES94385.1"/>
    </source>
</evidence>
<dbReference type="AlphaFoldDB" id="A0A1I0AJI8"/>
<name>A0A1I0AJI8_9PROT</name>
<gene>
    <name evidence="2" type="ORF">SAMN05216326_10781</name>
</gene>
<dbReference type="Pfam" id="PF18582">
    <property type="entry name" value="HZS_alpha"/>
    <property type="match status" value="1"/>
</dbReference>
<dbReference type="Proteomes" id="UP000199345">
    <property type="component" value="Unassembled WGS sequence"/>
</dbReference>
<evidence type="ECO:0000259" key="1">
    <source>
        <dbReference type="Pfam" id="PF18582"/>
    </source>
</evidence>
<evidence type="ECO:0000313" key="3">
    <source>
        <dbReference type="Proteomes" id="UP000199345"/>
    </source>
</evidence>